<feature type="region of interest" description="Disordered" evidence="6">
    <location>
        <begin position="1"/>
        <end position="31"/>
    </location>
</feature>
<dbReference type="PANTHER" id="PTHR46035">
    <property type="entry name" value="TETRATRICOPEPTIDE REPEAT PROTEIN 4"/>
    <property type="match status" value="1"/>
</dbReference>
<evidence type="ECO:0000256" key="5">
    <source>
        <dbReference type="SAM" id="Coils"/>
    </source>
</evidence>
<dbReference type="SUPFAM" id="SSF48452">
    <property type="entry name" value="TPR-like"/>
    <property type="match status" value="1"/>
</dbReference>
<evidence type="ECO:0000256" key="4">
    <source>
        <dbReference type="PROSITE-ProRule" id="PRU00339"/>
    </source>
</evidence>
<keyword evidence="2 4" id="KW-0802">TPR repeat</keyword>
<dbReference type="CDD" id="cd21381">
    <property type="entry name" value="CTWD_TTC4"/>
    <property type="match status" value="1"/>
</dbReference>
<dbReference type="RefSeq" id="XP_020078567.1">
    <property type="nucleotide sequence ID" value="XM_020218112.1"/>
</dbReference>
<dbReference type="InterPro" id="IPR019734">
    <property type="entry name" value="TPR_rpt"/>
</dbReference>
<dbReference type="PROSITE" id="PS50005">
    <property type="entry name" value="TPR"/>
    <property type="match status" value="1"/>
</dbReference>
<feature type="repeat" description="TPR" evidence="4">
    <location>
        <begin position="152"/>
        <end position="185"/>
    </location>
</feature>
<keyword evidence="5" id="KW-0175">Coiled coil</keyword>
<accession>A0A1E4RQF1</accession>
<dbReference type="GO" id="GO:0030544">
    <property type="term" value="F:Hsp70 protein binding"/>
    <property type="evidence" value="ECO:0007669"/>
    <property type="project" value="EnsemblFungi"/>
</dbReference>
<evidence type="ECO:0000259" key="7">
    <source>
        <dbReference type="Pfam" id="PF18972"/>
    </source>
</evidence>
<sequence>MDELISEWDRRRYIPKPGEPDLPPQLSDMAEKSSEDIMKELNRLPFFMTELDETDGDGGENTNLEALKSLAYDGEPDEIATNFKNQGNDCFKAKQYKNAITYYTQGIEVEHNVTTLKVALLVNRAACNLELKNFRRCIEDCKQVLLLDDKNVKACYRSGKAFLAVSRFEEAKAILEYGLAIDPENKPMKDTLDQTIKKQKQINDAIERKERETKEAEMKKTILVNAVKLRHMRVLKASRPAELLEEAEIRLEDPLDHESQLIFPAMILYPTIDEFDFVAEISELSTPQEILELIMNRPKEWFENPKHKSFALVKKLQCFMETEAGGLVKIGKNAPINNALMSDKAKAPLFDNALRLYVVPKDDVEGWLKTWNKEAALKKRNL</sequence>
<dbReference type="GO" id="GO:0043022">
    <property type="term" value="F:ribosome binding"/>
    <property type="evidence" value="ECO:0007669"/>
    <property type="project" value="EnsemblFungi"/>
</dbReference>
<dbReference type="InterPro" id="IPR044059">
    <property type="entry name" value="Csn1/TTC4_wheel"/>
</dbReference>
<dbReference type="SMART" id="SM00028">
    <property type="entry name" value="TPR"/>
    <property type="match status" value="3"/>
</dbReference>
<evidence type="ECO:0000313" key="8">
    <source>
        <dbReference type="EMBL" id="ODV69500.1"/>
    </source>
</evidence>
<organism evidence="8 9">
    <name type="scientific">Hyphopichia burtonii NRRL Y-1933</name>
    <dbReference type="NCBI Taxonomy" id="984485"/>
    <lineage>
        <taxon>Eukaryota</taxon>
        <taxon>Fungi</taxon>
        <taxon>Dikarya</taxon>
        <taxon>Ascomycota</taxon>
        <taxon>Saccharomycotina</taxon>
        <taxon>Pichiomycetes</taxon>
        <taxon>Debaryomycetaceae</taxon>
        <taxon>Hyphopichia</taxon>
    </lineage>
</organism>
<feature type="domain" description="Cns1/TTC4 wheel" evidence="7">
    <location>
        <begin position="253"/>
        <end position="371"/>
    </location>
</feature>
<reference evidence="9" key="1">
    <citation type="submission" date="2016-05" db="EMBL/GenBank/DDBJ databases">
        <title>Comparative genomics of biotechnologically important yeasts.</title>
        <authorList>
            <consortium name="DOE Joint Genome Institute"/>
            <person name="Riley R."/>
            <person name="Haridas S."/>
            <person name="Wolfe K.H."/>
            <person name="Lopes M.R."/>
            <person name="Hittinger C.T."/>
            <person name="Goker M."/>
            <person name="Salamov A."/>
            <person name="Wisecaver J."/>
            <person name="Long T.M."/>
            <person name="Aerts A.L."/>
            <person name="Barry K."/>
            <person name="Choi C."/>
            <person name="Clum A."/>
            <person name="Coughlan A.Y."/>
            <person name="Deshpande S."/>
            <person name="Douglass A.P."/>
            <person name="Hanson S.J."/>
            <person name="Klenk H.-P."/>
            <person name="Labutti K."/>
            <person name="Lapidus A."/>
            <person name="Lindquist E."/>
            <person name="Lipzen A."/>
            <person name="Meier-Kolthoff J.P."/>
            <person name="Ohm R.A."/>
            <person name="Otillar R.P."/>
            <person name="Pangilinan J."/>
            <person name="Peng Y."/>
            <person name="Rokas A."/>
            <person name="Rosa C.A."/>
            <person name="Scheuner C."/>
            <person name="Sibirny A.A."/>
            <person name="Slot J.C."/>
            <person name="Stielow J.B."/>
            <person name="Sun H."/>
            <person name="Kurtzman C.P."/>
            <person name="Blackwell M."/>
            <person name="Grigoriev I.V."/>
            <person name="Jeffries T.W."/>
        </authorList>
    </citation>
    <scope>NUCLEOTIDE SEQUENCE [LARGE SCALE GENOMIC DNA]</scope>
    <source>
        <strain evidence="9">NRRL Y-1933</strain>
    </source>
</reference>
<gene>
    <name evidence="8" type="ORF">HYPBUDRAFT_101292</name>
</gene>
<dbReference type="GO" id="GO:0005829">
    <property type="term" value="C:cytosol"/>
    <property type="evidence" value="ECO:0007669"/>
    <property type="project" value="TreeGrafter"/>
</dbReference>
<evidence type="ECO:0000256" key="1">
    <source>
        <dbReference type="ARBA" id="ARBA00022737"/>
    </source>
</evidence>
<evidence type="ECO:0000313" key="9">
    <source>
        <dbReference type="Proteomes" id="UP000095085"/>
    </source>
</evidence>
<dbReference type="Pfam" id="PF18972">
    <property type="entry name" value="Wheel"/>
    <property type="match status" value="1"/>
</dbReference>
<dbReference type="AlphaFoldDB" id="A0A1E4RQF1"/>
<keyword evidence="1" id="KW-0677">Repeat</keyword>
<dbReference type="STRING" id="984485.A0A1E4RQF1"/>
<dbReference type="PANTHER" id="PTHR46035:SF1">
    <property type="entry name" value="TETRATRICOPEPTIDE REPEAT PROTEIN 4"/>
    <property type="match status" value="1"/>
</dbReference>
<feature type="coiled-coil region" evidence="5">
    <location>
        <begin position="189"/>
        <end position="219"/>
    </location>
</feature>
<protein>
    <submittedName>
        <fullName evidence="8">TPR-like protein</fullName>
    </submittedName>
</protein>
<comment type="similarity">
    <text evidence="3">Belongs to the TTC4 family.</text>
</comment>
<dbReference type="EMBL" id="KV454538">
    <property type="protein sequence ID" value="ODV69500.1"/>
    <property type="molecule type" value="Genomic_DNA"/>
</dbReference>
<dbReference type="Gene3D" id="1.25.40.10">
    <property type="entry name" value="Tetratricopeptide repeat domain"/>
    <property type="match status" value="1"/>
</dbReference>
<dbReference type="GO" id="GO:0005634">
    <property type="term" value="C:nucleus"/>
    <property type="evidence" value="ECO:0007669"/>
    <property type="project" value="TreeGrafter"/>
</dbReference>
<dbReference type="InterPro" id="IPR011990">
    <property type="entry name" value="TPR-like_helical_dom_sf"/>
</dbReference>
<evidence type="ECO:0000256" key="2">
    <source>
        <dbReference type="ARBA" id="ARBA00022803"/>
    </source>
</evidence>
<evidence type="ECO:0000256" key="6">
    <source>
        <dbReference type="SAM" id="MobiDB-lite"/>
    </source>
</evidence>
<evidence type="ECO:0000256" key="3">
    <source>
        <dbReference type="ARBA" id="ARBA00023602"/>
    </source>
</evidence>
<name>A0A1E4RQF1_9ASCO</name>
<dbReference type="GO" id="GO:0051879">
    <property type="term" value="F:Hsp90 protein binding"/>
    <property type="evidence" value="ECO:0007669"/>
    <property type="project" value="EnsemblFungi"/>
</dbReference>
<dbReference type="Proteomes" id="UP000095085">
    <property type="component" value="Unassembled WGS sequence"/>
</dbReference>
<dbReference type="GeneID" id="30992662"/>
<keyword evidence="9" id="KW-1185">Reference proteome</keyword>
<dbReference type="GO" id="GO:0042026">
    <property type="term" value="P:protein refolding"/>
    <property type="evidence" value="ECO:0007669"/>
    <property type="project" value="EnsemblFungi"/>
</dbReference>
<proteinExistence type="inferred from homology"/>
<dbReference type="OrthoDB" id="420195at2759"/>